<protein>
    <submittedName>
        <fullName evidence="5">Eukaryotic translation initiation factor 4B</fullName>
    </submittedName>
</protein>
<dbReference type="PROSITE" id="PS50102">
    <property type="entry name" value="RRM"/>
    <property type="match status" value="1"/>
</dbReference>
<reference evidence="5 6" key="1">
    <citation type="submission" date="2023-04" db="EMBL/GenBank/DDBJ databases">
        <title>Genome of Basidiobolus ranarum AG-B5.</title>
        <authorList>
            <person name="Stajich J.E."/>
            <person name="Carter-House D."/>
            <person name="Gryganskyi A."/>
        </authorList>
    </citation>
    <scope>NUCLEOTIDE SEQUENCE [LARGE SCALE GENOMIC DNA]</scope>
    <source>
        <strain evidence="5 6">AG-B5</strain>
    </source>
</reference>
<accession>A0ABR2W2A8</accession>
<evidence type="ECO:0000256" key="3">
    <source>
        <dbReference type="SAM" id="MobiDB-lite"/>
    </source>
</evidence>
<feature type="compositionally biased region" description="Gly residues" evidence="3">
    <location>
        <begin position="63"/>
        <end position="73"/>
    </location>
</feature>
<feature type="compositionally biased region" description="Basic and acidic residues" evidence="3">
    <location>
        <begin position="75"/>
        <end position="84"/>
    </location>
</feature>
<dbReference type="EMBL" id="JASJQH010007146">
    <property type="protein sequence ID" value="KAK9717355.1"/>
    <property type="molecule type" value="Genomic_DNA"/>
</dbReference>
<organism evidence="5 6">
    <name type="scientific">Basidiobolus ranarum</name>
    <dbReference type="NCBI Taxonomy" id="34480"/>
    <lineage>
        <taxon>Eukaryota</taxon>
        <taxon>Fungi</taxon>
        <taxon>Fungi incertae sedis</taxon>
        <taxon>Zoopagomycota</taxon>
        <taxon>Entomophthoromycotina</taxon>
        <taxon>Basidiobolomycetes</taxon>
        <taxon>Basidiobolales</taxon>
        <taxon>Basidiobolaceae</taxon>
        <taxon>Basidiobolus</taxon>
    </lineage>
</organism>
<dbReference type="Pfam" id="PF00076">
    <property type="entry name" value="RRM_1"/>
    <property type="match status" value="1"/>
</dbReference>
<dbReference type="PANTHER" id="PTHR23236:SF11">
    <property type="entry name" value="EUKARYOTIC TRANSLATION INITIATION FACTOR 4H"/>
    <property type="match status" value="1"/>
</dbReference>
<keyword evidence="5" id="KW-0396">Initiation factor</keyword>
<feature type="compositionally biased region" description="Polar residues" evidence="3">
    <location>
        <begin position="288"/>
        <end position="304"/>
    </location>
</feature>
<evidence type="ECO:0000259" key="4">
    <source>
        <dbReference type="PROSITE" id="PS50102"/>
    </source>
</evidence>
<evidence type="ECO:0000313" key="6">
    <source>
        <dbReference type="Proteomes" id="UP001479436"/>
    </source>
</evidence>
<dbReference type="GO" id="GO:0003743">
    <property type="term" value="F:translation initiation factor activity"/>
    <property type="evidence" value="ECO:0007669"/>
    <property type="project" value="UniProtKB-KW"/>
</dbReference>
<dbReference type="PANTHER" id="PTHR23236">
    <property type="entry name" value="EUKARYOTIC TRANSLATION INITIATION FACTOR 4B/4H"/>
    <property type="match status" value="1"/>
</dbReference>
<feature type="compositionally biased region" description="Polar residues" evidence="3">
    <location>
        <begin position="249"/>
        <end position="259"/>
    </location>
</feature>
<feature type="compositionally biased region" description="Basic and acidic residues" evidence="3">
    <location>
        <begin position="228"/>
        <end position="247"/>
    </location>
</feature>
<evidence type="ECO:0000256" key="2">
    <source>
        <dbReference type="PROSITE-ProRule" id="PRU00176"/>
    </source>
</evidence>
<dbReference type="SUPFAM" id="SSF54928">
    <property type="entry name" value="RNA-binding domain, RBD"/>
    <property type="match status" value="1"/>
</dbReference>
<feature type="region of interest" description="Disordered" evidence="3">
    <location>
        <begin position="26"/>
        <end position="92"/>
    </location>
</feature>
<proteinExistence type="predicted"/>
<feature type="compositionally biased region" description="Basic and acidic residues" evidence="3">
    <location>
        <begin position="260"/>
        <end position="272"/>
    </location>
</feature>
<evidence type="ECO:0000256" key="1">
    <source>
        <dbReference type="ARBA" id="ARBA00022884"/>
    </source>
</evidence>
<dbReference type="InterPro" id="IPR000504">
    <property type="entry name" value="RRM_dom"/>
</dbReference>
<feature type="compositionally biased region" description="Low complexity" evidence="3">
    <location>
        <begin position="37"/>
        <end position="46"/>
    </location>
</feature>
<comment type="caution">
    <text evidence="5">The sequence shown here is derived from an EMBL/GenBank/DDBJ whole genome shotgun (WGS) entry which is preliminary data.</text>
</comment>
<dbReference type="InterPro" id="IPR035979">
    <property type="entry name" value="RBD_domain_sf"/>
</dbReference>
<feature type="compositionally biased region" description="Basic and acidic residues" evidence="3">
    <location>
        <begin position="172"/>
        <end position="188"/>
    </location>
</feature>
<keyword evidence="1 2" id="KW-0694">RNA-binding</keyword>
<dbReference type="InterPro" id="IPR012677">
    <property type="entry name" value="Nucleotide-bd_a/b_plait_sf"/>
</dbReference>
<sequence length="319" mass="35641">MGEAQGKKKNKGQKVSLADFLNDQNTGSWADEMAELPSAPASASAADGDRPRGGFSDSRREGGAFGSRGGFGERSGMDRPERPQRGPQEIPDVAPFTAYIGNLPFDLIDADIEDFFAGSKVASVRLVRDKMDDKPKGFGYVEFDDRESLVKALEKNGSSLNNRAVRVNVADPPRDRPEERNWRREGPAEPRSTFGSSRGGFGRDRPEREERGGFERRGDTSWGSRGAFQDRTERTERPERSFERRGDTSWGSNGTFKSNFENRRREGEEEGGKWNSAPRRREAPAPSFSDNADNWRTSRPTNRPSPFGSAKPREEKNQE</sequence>
<gene>
    <name evidence="5" type="primary">TIF3</name>
    <name evidence="5" type="ORF">K7432_006268</name>
</gene>
<dbReference type="Gene3D" id="3.30.70.330">
    <property type="match status" value="1"/>
</dbReference>
<dbReference type="Proteomes" id="UP001479436">
    <property type="component" value="Unassembled WGS sequence"/>
</dbReference>
<name>A0ABR2W2A8_9FUNG</name>
<evidence type="ECO:0000313" key="5">
    <source>
        <dbReference type="EMBL" id="KAK9717355.1"/>
    </source>
</evidence>
<feature type="region of interest" description="Disordered" evidence="3">
    <location>
        <begin position="155"/>
        <end position="319"/>
    </location>
</feature>
<feature type="region of interest" description="Disordered" evidence="3">
    <location>
        <begin position="1"/>
        <end position="20"/>
    </location>
</feature>
<feature type="compositionally biased region" description="Basic and acidic residues" evidence="3">
    <location>
        <begin position="47"/>
        <end position="62"/>
    </location>
</feature>
<dbReference type="SMART" id="SM00360">
    <property type="entry name" value="RRM"/>
    <property type="match status" value="1"/>
</dbReference>
<feature type="domain" description="RRM" evidence="4">
    <location>
        <begin position="96"/>
        <end position="172"/>
    </location>
</feature>
<keyword evidence="6" id="KW-1185">Reference proteome</keyword>
<keyword evidence="5" id="KW-0648">Protein biosynthesis</keyword>
<feature type="compositionally biased region" description="Basic and acidic residues" evidence="3">
    <location>
        <begin position="201"/>
        <end position="219"/>
    </location>
</feature>